<feature type="transmembrane region" description="Helical" evidence="1">
    <location>
        <begin position="136"/>
        <end position="156"/>
    </location>
</feature>
<proteinExistence type="predicted"/>
<feature type="transmembrane region" description="Helical" evidence="1">
    <location>
        <begin position="20"/>
        <end position="41"/>
    </location>
</feature>
<dbReference type="EMBL" id="NPEU01000217">
    <property type="protein sequence ID" value="RAI36486.1"/>
    <property type="molecule type" value="Genomic_DNA"/>
</dbReference>
<evidence type="ECO:0000313" key="2">
    <source>
        <dbReference type="EMBL" id="RAI36486.1"/>
    </source>
</evidence>
<feature type="transmembrane region" description="Helical" evidence="1">
    <location>
        <begin position="53"/>
        <end position="78"/>
    </location>
</feature>
<feature type="transmembrane region" description="Helical" evidence="1">
    <location>
        <begin position="168"/>
        <end position="186"/>
    </location>
</feature>
<dbReference type="Proteomes" id="UP000248863">
    <property type="component" value="Unassembled WGS sequence"/>
</dbReference>
<protein>
    <recommendedName>
        <fullName evidence="4">TIGR00374 family protein</fullName>
    </recommendedName>
</protein>
<feature type="transmembrane region" description="Helical" evidence="1">
    <location>
        <begin position="237"/>
        <end position="254"/>
    </location>
</feature>
<comment type="caution">
    <text evidence="2">The sequence shown here is derived from an EMBL/GenBank/DDBJ whole genome shotgun (WGS) entry which is preliminary data.</text>
</comment>
<evidence type="ECO:0000256" key="1">
    <source>
        <dbReference type="SAM" id="Phobius"/>
    </source>
</evidence>
<sequence length="320" mass="32674">MTDLKSTAAPAATRRFADHLGPLASAAGMAFVVWQAVTHGLPVALATAPGESLAVLLGATGLQALGAVLTGIGWVVLLRLLVRPTMRKSCLFGIFLYTQLDRYRPGNVLQFAHRHAALAPFGVTIGESLTVAMAEALCLLTATGILVGIAAALGRFDWSLPFRIAGEFSLAVTGMAGVALLVMVVLQRSVVARVFASRRAVARMLFAVGLDIATFAAMGLALDALIGLAAPDVTRDLVSLSAICAAAWLAGFVMPGAPAGLGVREVVLTVLLAPVVGGGAAAIALALRLAAILADALAAGAGRLMMLHAHPRPPVGADAR</sequence>
<accession>A0A327KEJ1</accession>
<keyword evidence="1" id="KW-1133">Transmembrane helix</keyword>
<reference evidence="2 3" key="1">
    <citation type="submission" date="2017-07" db="EMBL/GenBank/DDBJ databases">
        <title>Draft Genome Sequences of Select Purple Nonsulfur Bacteria.</title>
        <authorList>
            <person name="Lasarre B."/>
            <person name="Mckinlay J.B."/>
        </authorList>
    </citation>
    <scope>NUCLEOTIDE SEQUENCE [LARGE SCALE GENOMIC DNA]</scope>
    <source>
        <strain evidence="2 3">DSM 11907</strain>
    </source>
</reference>
<organism evidence="2 3">
    <name type="scientific">Rhodoplanes elegans</name>
    <dbReference type="NCBI Taxonomy" id="29408"/>
    <lineage>
        <taxon>Bacteria</taxon>
        <taxon>Pseudomonadati</taxon>
        <taxon>Pseudomonadota</taxon>
        <taxon>Alphaproteobacteria</taxon>
        <taxon>Hyphomicrobiales</taxon>
        <taxon>Nitrobacteraceae</taxon>
        <taxon>Rhodoplanes</taxon>
    </lineage>
</organism>
<dbReference type="RefSeq" id="WP_111358427.1">
    <property type="nucleotide sequence ID" value="NZ_NHSK01000050.1"/>
</dbReference>
<gene>
    <name evidence="2" type="ORF">CH338_17540</name>
</gene>
<evidence type="ECO:0000313" key="3">
    <source>
        <dbReference type="Proteomes" id="UP000248863"/>
    </source>
</evidence>
<feature type="transmembrane region" description="Helical" evidence="1">
    <location>
        <begin position="266"/>
        <end position="287"/>
    </location>
</feature>
<keyword evidence="1" id="KW-0472">Membrane</keyword>
<dbReference type="OrthoDB" id="2542372at2"/>
<keyword evidence="1" id="KW-0812">Transmembrane</keyword>
<dbReference type="AlphaFoldDB" id="A0A327KEJ1"/>
<evidence type="ECO:0008006" key="4">
    <source>
        <dbReference type="Google" id="ProtNLM"/>
    </source>
</evidence>
<keyword evidence="3" id="KW-1185">Reference proteome</keyword>
<feature type="transmembrane region" description="Helical" evidence="1">
    <location>
        <begin position="206"/>
        <end position="231"/>
    </location>
</feature>
<name>A0A327KEJ1_9BRAD</name>